<organism evidence="2 3">
    <name type="scientific">Tetraparma gracilis</name>
    <dbReference type="NCBI Taxonomy" id="2962635"/>
    <lineage>
        <taxon>Eukaryota</taxon>
        <taxon>Sar</taxon>
        <taxon>Stramenopiles</taxon>
        <taxon>Ochrophyta</taxon>
        <taxon>Bolidophyceae</taxon>
        <taxon>Parmales</taxon>
        <taxon>Triparmaceae</taxon>
        <taxon>Tetraparma</taxon>
    </lineage>
</organism>
<keyword evidence="3" id="KW-1185">Reference proteome</keyword>
<reference evidence="2 3" key="1">
    <citation type="journal article" date="2023" name="Commun. Biol.">
        <title>Genome analysis of Parmales, the sister group of diatoms, reveals the evolutionary specialization of diatoms from phago-mixotrophs to photoautotrophs.</title>
        <authorList>
            <person name="Ban H."/>
            <person name="Sato S."/>
            <person name="Yoshikawa S."/>
            <person name="Yamada K."/>
            <person name="Nakamura Y."/>
            <person name="Ichinomiya M."/>
            <person name="Sato N."/>
            <person name="Blanc-Mathieu R."/>
            <person name="Endo H."/>
            <person name="Kuwata A."/>
            <person name="Ogata H."/>
        </authorList>
    </citation>
    <scope>NUCLEOTIDE SEQUENCE [LARGE SCALE GENOMIC DNA]</scope>
</reference>
<feature type="region of interest" description="Disordered" evidence="1">
    <location>
        <begin position="1"/>
        <end position="20"/>
    </location>
</feature>
<evidence type="ECO:0000313" key="3">
    <source>
        <dbReference type="Proteomes" id="UP001165060"/>
    </source>
</evidence>
<proteinExistence type="predicted"/>
<dbReference type="EMBL" id="BRYB01006943">
    <property type="protein sequence ID" value="GMI50770.1"/>
    <property type="molecule type" value="Genomic_DNA"/>
</dbReference>
<accession>A0ABQ6N9X1</accession>
<sequence length="52" mass="5772">MSDSDDSNGPPSNEFHLSSTLKERDSEIVLLNKVIKKLRKELKASKAVAEKS</sequence>
<name>A0ABQ6N9X1_9STRA</name>
<evidence type="ECO:0000313" key="2">
    <source>
        <dbReference type="EMBL" id="GMI50770.1"/>
    </source>
</evidence>
<protein>
    <submittedName>
        <fullName evidence="2">Uncharacterized protein</fullName>
    </submittedName>
</protein>
<feature type="compositionally biased region" description="Polar residues" evidence="1">
    <location>
        <begin position="9"/>
        <end position="20"/>
    </location>
</feature>
<evidence type="ECO:0000256" key="1">
    <source>
        <dbReference type="SAM" id="MobiDB-lite"/>
    </source>
</evidence>
<dbReference type="Proteomes" id="UP001165060">
    <property type="component" value="Unassembled WGS sequence"/>
</dbReference>
<comment type="caution">
    <text evidence="2">The sequence shown here is derived from an EMBL/GenBank/DDBJ whole genome shotgun (WGS) entry which is preliminary data.</text>
</comment>
<feature type="non-terminal residue" evidence="2">
    <location>
        <position position="52"/>
    </location>
</feature>
<gene>
    <name evidence="2" type="ORF">TeGR_g13984</name>
</gene>